<accession>A0A0E9QU01</accession>
<name>A0A0E9QU01_ANGAN</name>
<protein>
    <submittedName>
        <fullName evidence="1">Uncharacterized protein</fullName>
    </submittedName>
</protein>
<reference evidence="1" key="1">
    <citation type="submission" date="2014-11" db="EMBL/GenBank/DDBJ databases">
        <authorList>
            <person name="Amaro Gonzalez C."/>
        </authorList>
    </citation>
    <scope>NUCLEOTIDE SEQUENCE</scope>
</reference>
<sequence length="41" mass="4657">MNSCVYCTREPIPPLNSKCWPLFHQKFTAAVCFVKHSMAVA</sequence>
<organism evidence="1">
    <name type="scientific">Anguilla anguilla</name>
    <name type="common">European freshwater eel</name>
    <name type="synonym">Muraena anguilla</name>
    <dbReference type="NCBI Taxonomy" id="7936"/>
    <lineage>
        <taxon>Eukaryota</taxon>
        <taxon>Metazoa</taxon>
        <taxon>Chordata</taxon>
        <taxon>Craniata</taxon>
        <taxon>Vertebrata</taxon>
        <taxon>Euteleostomi</taxon>
        <taxon>Actinopterygii</taxon>
        <taxon>Neopterygii</taxon>
        <taxon>Teleostei</taxon>
        <taxon>Anguilliformes</taxon>
        <taxon>Anguillidae</taxon>
        <taxon>Anguilla</taxon>
    </lineage>
</organism>
<evidence type="ECO:0000313" key="1">
    <source>
        <dbReference type="EMBL" id="JAH20451.1"/>
    </source>
</evidence>
<reference evidence="1" key="2">
    <citation type="journal article" date="2015" name="Fish Shellfish Immunol.">
        <title>Early steps in the European eel (Anguilla anguilla)-Vibrio vulnificus interaction in the gills: Role of the RtxA13 toxin.</title>
        <authorList>
            <person name="Callol A."/>
            <person name="Pajuelo D."/>
            <person name="Ebbesson L."/>
            <person name="Teles M."/>
            <person name="MacKenzie S."/>
            <person name="Amaro C."/>
        </authorList>
    </citation>
    <scope>NUCLEOTIDE SEQUENCE</scope>
</reference>
<dbReference type="AlphaFoldDB" id="A0A0E9QU01"/>
<dbReference type="EMBL" id="GBXM01088126">
    <property type="protein sequence ID" value="JAH20451.1"/>
    <property type="molecule type" value="Transcribed_RNA"/>
</dbReference>
<proteinExistence type="predicted"/>